<comment type="subcellular location">
    <subcellularLocation>
        <location evidence="1">Cell membrane</location>
        <topology evidence="1">Multi-pass membrane protein</topology>
    </subcellularLocation>
</comment>
<keyword evidence="5 7" id="KW-1133">Transmembrane helix</keyword>
<protein>
    <submittedName>
        <fullName evidence="8">Undecaprenyl-phosphate alpha-N-acetylglucosaminyl 1-phosphate transferase</fullName>
    </submittedName>
</protein>
<dbReference type="GO" id="GO:0044038">
    <property type="term" value="P:cell wall macromolecule biosynthetic process"/>
    <property type="evidence" value="ECO:0007669"/>
    <property type="project" value="TreeGrafter"/>
</dbReference>
<evidence type="ECO:0000256" key="4">
    <source>
        <dbReference type="ARBA" id="ARBA00022692"/>
    </source>
</evidence>
<dbReference type="CDD" id="cd06853">
    <property type="entry name" value="GT_WecA_like"/>
    <property type="match status" value="1"/>
</dbReference>
<dbReference type="GO" id="GO:0016780">
    <property type="term" value="F:phosphotransferase activity, for other substituted phosphate groups"/>
    <property type="evidence" value="ECO:0007669"/>
    <property type="project" value="InterPro"/>
</dbReference>
<keyword evidence="3 8" id="KW-0808">Transferase</keyword>
<sequence>MLYGIAAAATALLLSALLAELLRVPALRLGILDRRRRWALPLSGGTAVVLATGLVAGLGDRAGLAPLGTGVGRLLAAGAWVGVLGLAADVWRLRWWIPLAGTAVAAALVVPYAETGVPAGVLAVAWVVAVAAALRGLDHADGLAGTVAALAAFGVAACAAAEPMEGIAVLMAVLAAALAGFLLHNWHPARVGLGAGGSLFTGFVLASSAVFVRAGQGIGAGAGVLFAVTAVACADVVLVVLGRRLSRWPVTRGRPDHLGHRLRRLGLAPRAVTVLLAAAALGGVLAGVGVHTGRVSGGAALWVAAVAAVVVLALLRLPVTPVFRPRQRSSEASVQVSERLRVRSG</sequence>
<keyword evidence="9" id="KW-1185">Reference proteome</keyword>
<feature type="transmembrane region" description="Helical" evidence="7">
    <location>
        <begin position="167"/>
        <end position="184"/>
    </location>
</feature>
<dbReference type="RefSeq" id="WP_121546826.1">
    <property type="nucleotide sequence ID" value="NZ_CP023407.1"/>
</dbReference>
<name>A0A494UV17_9ACTN</name>
<dbReference type="Proteomes" id="UP000282170">
    <property type="component" value="Chromosome"/>
</dbReference>
<evidence type="ECO:0000256" key="5">
    <source>
        <dbReference type="ARBA" id="ARBA00022989"/>
    </source>
</evidence>
<dbReference type="AlphaFoldDB" id="A0A494UV17"/>
<feature type="transmembrane region" description="Helical" evidence="7">
    <location>
        <begin position="143"/>
        <end position="161"/>
    </location>
</feature>
<feature type="transmembrane region" description="Helical" evidence="7">
    <location>
        <begin position="38"/>
        <end position="58"/>
    </location>
</feature>
<feature type="transmembrane region" description="Helical" evidence="7">
    <location>
        <begin position="119"/>
        <end position="136"/>
    </location>
</feature>
<evidence type="ECO:0000256" key="1">
    <source>
        <dbReference type="ARBA" id="ARBA00004651"/>
    </source>
</evidence>
<feature type="transmembrane region" description="Helical" evidence="7">
    <location>
        <begin position="95"/>
        <end position="113"/>
    </location>
</feature>
<evidence type="ECO:0000313" key="9">
    <source>
        <dbReference type="Proteomes" id="UP000282170"/>
    </source>
</evidence>
<dbReference type="PANTHER" id="PTHR22926:SF3">
    <property type="entry name" value="UNDECAPRENYL-PHOSPHATE ALPHA-N-ACETYLGLUCOSAMINYL 1-PHOSPHATE TRANSFERASE"/>
    <property type="match status" value="1"/>
</dbReference>
<evidence type="ECO:0000256" key="7">
    <source>
        <dbReference type="SAM" id="Phobius"/>
    </source>
</evidence>
<feature type="transmembrane region" description="Helical" evidence="7">
    <location>
        <begin position="70"/>
        <end position="88"/>
    </location>
</feature>
<feature type="transmembrane region" description="Helical" evidence="7">
    <location>
        <begin position="218"/>
        <end position="242"/>
    </location>
</feature>
<gene>
    <name evidence="8" type="ORF">CNQ36_18510</name>
</gene>
<accession>A0A494UV17</accession>
<evidence type="ECO:0000256" key="6">
    <source>
        <dbReference type="ARBA" id="ARBA00023136"/>
    </source>
</evidence>
<dbReference type="Pfam" id="PF00953">
    <property type="entry name" value="Glycos_transf_4"/>
    <property type="match status" value="1"/>
</dbReference>
<organism evidence="8 9">
    <name type="scientific">Streptomyces fungicidicus</name>
    <dbReference type="NCBI Taxonomy" id="68203"/>
    <lineage>
        <taxon>Bacteria</taxon>
        <taxon>Bacillati</taxon>
        <taxon>Actinomycetota</taxon>
        <taxon>Actinomycetes</taxon>
        <taxon>Kitasatosporales</taxon>
        <taxon>Streptomycetaceae</taxon>
        <taxon>Streptomyces</taxon>
    </lineage>
</organism>
<dbReference type="InterPro" id="IPR000715">
    <property type="entry name" value="Glycosyl_transferase_4"/>
</dbReference>
<dbReference type="GO" id="GO:0009103">
    <property type="term" value="P:lipopolysaccharide biosynthetic process"/>
    <property type="evidence" value="ECO:0007669"/>
    <property type="project" value="TreeGrafter"/>
</dbReference>
<keyword evidence="6 7" id="KW-0472">Membrane</keyword>
<keyword evidence="4 7" id="KW-0812">Transmembrane</keyword>
<dbReference type="KEGG" id="sfug:CNQ36_18510"/>
<dbReference type="GO" id="GO:0071555">
    <property type="term" value="P:cell wall organization"/>
    <property type="evidence" value="ECO:0007669"/>
    <property type="project" value="TreeGrafter"/>
</dbReference>
<dbReference type="PANTHER" id="PTHR22926">
    <property type="entry name" value="PHOSPHO-N-ACETYLMURAMOYL-PENTAPEPTIDE-TRANSFERASE"/>
    <property type="match status" value="1"/>
</dbReference>
<evidence type="ECO:0000313" key="8">
    <source>
        <dbReference type="EMBL" id="AYL37227.1"/>
    </source>
</evidence>
<feature type="transmembrane region" description="Helical" evidence="7">
    <location>
        <begin position="299"/>
        <end position="319"/>
    </location>
</feature>
<feature type="transmembrane region" description="Helical" evidence="7">
    <location>
        <begin position="6"/>
        <end position="26"/>
    </location>
</feature>
<keyword evidence="2" id="KW-1003">Cell membrane</keyword>
<evidence type="ECO:0000256" key="2">
    <source>
        <dbReference type="ARBA" id="ARBA00022475"/>
    </source>
</evidence>
<evidence type="ECO:0000256" key="3">
    <source>
        <dbReference type="ARBA" id="ARBA00022679"/>
    </source>
</evidence>
<dbReference type="EMBL" id="CP023407">
    <property type="protein sequence ID" value="AYL37227.1"/>
    <property type="molecule type" value="Genomic_DNA"/>
</dbReference>
<dbReference type="GO" id="GO:0005886">
    <property type="term" value="C:plasma membrane"/>
    <property type="evidence" value="ECO:0007669"/>
    <property type="project" value="UniProtKB-SubCell"/>
</dbReference>
<feature type="transmembrane region" description="Helical" evidence="7">
    <location>
        <begin position="191"/>
        <end position="212"/>
    </location>
</feature>
<feature type="transmembrane region" description="Helical" evidence="7">
    <location>
        <begin position="271"/>
        <end position="293"/>
    </location>
</feature>
<reference evidence="8 9" key="1">
    <citation type="submission" date="2017-09" db="EMBL/GenBank/DDBJ databases">
        <authorList>
            <person name="Zhang H."/>
            <person name="Hu S."/>
            <person name="Xu J."/>
            <person name="He Z."/>
        </authorList>
    </citation>
    <scope>NUCLEOTIDE SEQUENCE [LARGE SCALE GENOMIC DNA]</scope>
    <source>
        <strain evidence="8 9">TXX3120</strain>
    </source>
</reference>
<proteinExistence type="predicted"/>
<dbReference type="GeneID" id="93884823"/>